<evidence type="ECO:0008006" key="3">
    <source>
        <dbReference type="Google" id="ProtNLM"/>
    </source>
</evidence>
<protein>
    <recommendedName>
        <fullName evidence="3">Lipocalin-like domain-containing protein</fullName>
    </recommendedName>
</protein>
<keyword evidence="2" id="KW-1185">Reference proteome</keyword>
<accession>A0ABQ3I9R0</accession>
<comment type="caution">
    <text evidence="1">The sequence shown here is derived from an EMBL/GenBank/DDBJ whole genome shotgun (WGS) entry which is preliminary data.</text>
</comment>
<sequence length="150" mass="17266">MNKADQLIYNSLKRRGVLMFMSFESKMGLLRGLILLMSLGLMTFSCEVENPDLVGCWTHAYEEGQTIYKGCDSQTFGLSRFRQVYDFRADGTVNYLVLHPADAHYMDEAKWEYVSNRNQVLIKDIETNKIIKTLRVSILDQAKLSIVEVL</sequence>
<dbReference type="Proteomes" id="UP000658258">
    <property type="component" value="Unassembled WGS sequence"/>
</dbReference>
<proteinExistence type="predicted"/>
<organism evidence="1 2">
    <name type="scientific">Roseivirga thermotolerans</name>
    <dbReference type="NCBI Taxonomy" id="1758176"/>
    <lineage>
        <taxon>Bacteria</taxon>
        <taxon>Pseudomonadati</taxon>
        <taxon>Bacteroidota</taxon>
        <taxon>Cytophagia</taxon>
        <taxon>Cytophagales</taxon>
        <taxon>Roseivirgaceae</taxon>
        <taxon>Roseivirga</taxon>
    </lineage>
</organism>
<evidence type="ECO:0000313" key="1">
    <source>
        <dbReference type="EMBL" id="GHE70241.1"/>
    </source>
</evidence>
<name>A0ABQ3I9R0_9BACT</name>
<dbReference type="RefSeq" id="WP_189630853.1">
    <property type="nucleotide sequence ID" value="NZ_BNAG01000004.1"/>
</dbReference>
<dbReference type="EMBL" id="BNAG01000004">
    <property type="protein sequence ID" value="GHE70241.1"/>
    <property type="molecule type" value="Genomic_DNA"/>
</dbReference>
<evidence type="ECO:0000313" key="2">
    <source>
        <dbReference type="Proteomes" id="UP000658258"/>
    </source>
</evidence>
<gene>
    <name evidence="1" type="ORF">GCM10011340_27380</name>
</gene>
<reference evidence="2" key="1">
    <citation type="journal article" date="2019" name="Int. J. Syst. Evol. Microbiol.">
        <title>The Global Catalogue of Microorganisms (GCM) 10K type strain sequencing project: providing services to taxonomists for standard genome sequencing and annotation.</title>
        <authorList>
            <consortium name="The Broad Institute Genomics Platform"/>
            <consortium name="The Broad Institute Genome Sequencing Center for Infectious Disease"/>
            <person name="Wu L."/>
            <person name="Ma J."/>
        </authorList>
    </citation>
    <scope>NUCLEOTIDE SEQUENCE [LARGE SCALE GENOMIC DNA]</scope>
    <source>
        <strain evidence="2">CGMCC 1.15111</strain>
    </source>
</reference>